<keyword evidence="2" id="KW-1185">Reference proteome</keyword>
<evidence type="ECO:0000313" key="2">
    <source>
        <dbReference type="Proteomes" id="UP000245977"/>
    </source>
</evidence>
<name>A0A2S2FCM8_9GAMM</name>
<dbReference type="OrthoDB" id="6690694at2"/>
<dbReference type="RefSeq" id="WP_148245832.1">
    <property type="nucleotide sequence ID" value="NZ_CP029397.2"/>
</dbReference>
<evidence type="ECO:0008006" key="3">
    <source>
        <dbReference type="Google" id="ProtNLM"/>
    </source>
</evidence>
<evidence type="ECO:0000313" key="1">
    <source>
        <dbReference type="EMBL" id="AWL28699.2"/>
    </source>
</evidence>
<gene>
    <name evidence="1" type="ORF">DJ533_09030</name>
</gene>
<sequence>MSIQSFAKQTEIDTSLIAGEWMCTQEIKNNNVFIQSTDQYYENGTYFSDSKIQFGNDVKTIHTQMKTKSAWALDEHQTLIFTKTKLLKVDSDDKTYEKALEKEYEQFPNAQAKILELSKKKMRLEVVKPFKVLEPIECTRK</sequence>
<dbReference type="AlphaFoldDB" id="A0A2S2FCM8"/>
<dbReference type="KEGG" id="adv:DJ533_09030"/>
<organism evidence="1 2">
    <name type="scientific">Acinetobacter defluvii</name>
    <dbReference type="NCBI Taxonomy" id="1871111"/>
    <lineage>
        <taxon>Bacteria</taxon>
        <taxon>Pseudomonadati</taxon>
        <taxon>Pseudomonadota</taxon>
        <taxon>Gammaproteobacteria</taxon>
        <taxon>Moraxellales</taxon>
        <taxon>Moraxellaceae</taxon>
        <taxon>Acinetobacter</taxon>
    </lineage>
</organism>
<protein>
    <recommendedName>
        <fullName evidence="3">Lipocalin family protein</fullName>
    </recommendedName>
</protein>
<dbReference type="Proteomes" id="UP000245977">
    <property type="component" value="Chromosome"/>
</dbReference>
<dbReference type="EMBL" id="CP029397">
    <property type="protein sequence ID" value="AWL28699.2"/>
    <property type="molecule type" value="Genomic_DNA"/>
</dbReference>
<proteinExistence type="predicted"/>
<accession>A0A2S2FCM8</accession>
<reference evidence="1" key="1">
    <citation type="submission" date="2019-08" db="EMBL/GenBank/DDBJ databases">
        <title>The complete genome of Acinetobacter defluvii strain WCHAD010030.</title>
        <authorList>
            <person name="Hu Y."/>
            <person name="Qin J."/>
            <person name="Feng Y."/>
            <person name="Zong Z."/>
        </authorList>
    </citation>
    <scope>NUCLEOTIDE SEQUENCE</scope>
    <source>
        <strain evidence="1">WCHA30</strain>
    </source>
</reference>